<evidence type="ECO:0000256" key="9">
    <source>
        <dbReference type="ARBA" id="ARBA00061644"/>
    </source>
</evidence>
<keyword evidence="6" id="KW-0067">ATP-binding</keyword>
<evidence type="ECO:0000313" key="14">
    <source>
        <dbReference type="EMBL" id="AEI58864.1"/>
    </source>
</evidence>
<dbReference type="GO" id="GO:0015421">
    <property type="term" value="F:ABC-type oligopeptide transporter activity"/>
    <property type="evidence" value="ECO:0007669"/>
    <property type="project" value="TreeGrafter"/>
</dbReference>
<keyword evidence="4 11" id="KW-0812">Transmembrane</keyword>
<evidence type="ECO:0000256" key="7">
    <source>
        <dbReference type="ARBA" id="ARBA00022989"/>
    </source>
</evidence>
<evidence type="ECO:0000256" key="8">
    <source>
        <dbReference type="ARBA" id="ARBA00023136"/>
    </source>
</evidence>
<feature type="region of interest" description="Disordered" evidence="10">
    <location>
        <begin position="1"/>
        <end position="28"/>
    </location>
</feature>
<evidence type="ECO:0000256" key="11">
    <source>
        <dbReference type="SAM" id="Phobius"/>
    </source>
</evidence>
<feature type="domain" description="ABC transmembrane type-1" evidence="13">
    <location>
        <begin position="104"/>
        <end position="387"/>
    </location>
</feature>
<feature type="transmembrane region" description="Helical" evidence="11">
    <location>
        <begin position="239"/>
        <end position="260"/>
    </location>
</feature>
<keyword evidence="5" id="KW-0547">Nucleotide-binding</keyword>
<reference evidence="14" key="1">
    <citation type="submission" date="2010-12" db="EMBL/GenBank/DDBJ databases">
        <title>Identification and analysis of the vancomycin biosynthetic gene cluster in Amycolatopsis orientalis HCCB10007.</title>
        <authorList>
            <person name="Huang H."/>
            <person name="Ge M."/>
            <person name="Jiang W."/>
            <person name="Zhu L."/>
            <person name="Ruan L."/>
            <person name="Luo M."/>
            <person name="Yang Y."/>
            <person name="Wei W."/>
            <person name="Yang S."/>
            <person name="Chen D."/>
        </authorList>
    </citation>
    <scope>NUCLEOTIDE SEQUENCE</scope>
    <source>
        <strain evidence="14">HCCB10007</strain>
    </source>
</reference>
<dbReference type="AlphaFoldDB" id="F8STX2"/>
<evidence type="ECO:0000256" key="3">
    <source>
        <dbReference type="ARBA" id="ARBA00022475"/>
    </source>
</evidence>
<feature type="transmembrane region" description="Helical" evidence="11">
    <location>
        <begin position="139"/>
        <end position="160"/>
    </location>
</feature>
<sequence>MAGSPARAAPKQADPPRNTRAPTPRERVQARKVLAWTHSWTSTRFSTIEIADLARERGDRMDVVLRFEGVDKSEHDPDPWVTKVRKGTVRRVLAYFRPHVGKVALFVLVAVLEALIVVATPLLLKELIDNGIVKNDLGVVIWMAVLTAGLAFLGAALALLSGYISGKIGEGITYDLRVQALDHVRRLPIAFFTRTQTGVLVGRLHTELIMAQQHFTGLLMAATSLVMVVVVLAELFYLSWLVAAISLLIIPIFLVPWIRVGRAIQRRSIRQMDENAGLGGLLQERFNVQGAMLSKLFGRPDEEMAEYTERAGKIREVGVSLAVWGRMAFVMMALMASLATALVYGIGGGLVLAGAFQLGTLVAIATLLGRMFGPITQLSGMQELAQTVVVSFSRVFELLDLKPLIQERPGAVALEKDVAPDIEFENVKFRYPTADEVSLASLEHLRTERERGEVSPDVLRDVSFHVGAGTLTALVGPSGAGKSTITHLVSRLYDPNAGTVRVGGHDLRDLSFASLRETVGVVSQDAYLFHNTIRENLLYARPTATEEELIEACKGAQIWDLIESLPLGLDTVSGDRGYRMSGGEKQRLAIARLLLKAPTIVVLDEATAHLDSESEAAVQRALKTALRNRTSLVIAHRLSTIREADQILVIDGGGVRERGTHDELLAQGGLYAELYYTQFADPANDAAKPEVEEAELDEPEPQPAIQPIGFGG</sequence>
<protein>
    <submittedName>
        <fullName evidence="14">ABC transporter</fullName>
    </submittedName>
</protein>
<dbReference type="PANTHER" id="PTHR43394:SF1">
    <property type="entry name" value="ATP-BINDING CASSETTE SUB-FAMILY B MEMBER 10, MITOCHONDRIAL"/>
    <property type="match status" value="1"/>
</dbReference>
<dbReference type="InterPro" id="IPR003593">
    <property type="entry name" value="AAA+_ATPase"/>
</dbReference>
<dbReference type="GO" id="GO:0005886">
    <property type="term" value="C:plasma membrane"/>
    <property type="evidence" value="ECO:0007669"/>
    <property type="project" value="UniProtKB-SubCell"/>
</dbReference>
<dbReference type="EMBL" id="HQ679900">
    <property type="protein sequence ID" value="AEI58864.1"/>
    <property type="molecule type" value="Genomic_DNA"/>
</dbReference>
<dbReference type="FunFam" id="3.40.50.300:FF:000299">
    <property type="entry name" value="ABC transporter ATP-binding protein/permease"/>
    <property type="match status" value="1"/>
</dbReference>
<dbReference type="InterPro" id="IPR003439">
    <property type="entry name" value="ABC_transporter-like_ATP-bd"/>
</dbReference>
<evidence type="ECO:0000259" key="13">
    <source>
        <dbReference type="PROSITE" id="PS50929"/>
    </source>
</evidence>
<organism evidence="14">
    <name type="scientific">Amycolatopsis orientalis</name>
    <name type="common">Nocardia orientalis</name>
    <dbReference type="NCBI Taxonomy" id="31958"/>
    <lineage>
        <taxon>Bacteria</taxon>
        <taxon>Bacillati</taxon>
        <taxon>Actinomycetota</taxon>
        <taxon>Actinomycetes</taxon>
        <taxon>Pseudonocardiales</taxon>
        <taxon>Pseudonocardiaceae</taxon>
        <taxon>Amycolatopsis</taxon>
    </lineage>
</organism>
<evidence type="ECO:0000259" key="12">
    <source>
        <dbReference type="PROSITE" id="PS50893"/>
    </source>
</evidence>
<dbReference type="PANTHER" id="PTHR43394">
    <property type="entry name" value="ATP-DEPENDENT PERMEASE MDL1, MITOCHONDRIAL"/>
    <property type="match status" value="1"/>
</dbReference>
<evidence type="ECO:0000256" key="10">
    <source>
        <dbReference type="SAM" id="MobiDB-lite"/>
    </source>
</evidence>
<feature type="transmembrane region" description="Helical" evidence="11">
    <location>
        <begin position="350"/>
        <end position="372"/>
    </location>
</feature>
<evidence type="ECO:0000256" key="2">
    <source>
        <dbReference type="ARBA" id="ARBA00022448"/>
    </source>
</evidence>
<dbReference type="InterPro" id="IPR027417">
    <property type="entry name" value="P-loop_NTPase"/>
</dbReference>
<dbReference type="SUPFAM" id="SSF90123">
    <property type="entry name" value="ABC transporter transmembrane region"/>
    <property type="match status" value="1"/>
</dbReference>
<dbReference type="PROSITE" id="PS50929">
    <property type="entry name" value="ABC_TM1F"/>
    <property type="match status" value="1"/>
</dbReference>
<name>F8STX2_AMYOR</name>
<keyword evidence="2" id="KW-0813">Transport</keyword>
<dbReference type="Pfam" id="PF00664">
    <property type="entry name" value="ABC_membrane"/>
    <property type="match status" value="1"/>
</dbReference>
<evidence type="ECO:0000256" key="1">
    <source>
        <dbReference type="ARBA" id="ARBA00004651"/>
    </source>
</evidence>
<comment type="subcellular location">
    <subcellularLocation>
        <location evidence="1">Cell membrane</location>
        <topology evidence="1">Multi-pass membrane protein</topology>
    </subcellularLocation>
</comment>
<keyword evidence="3" id="KW-1003">Cell membrane</keyword>
<comment type="similarity">
    <text evidence="9">Belongs to the ABC transporter superfamily. Lipid exporter (TC 3.A.1.106) family.</text>
</comment>
<dbReference type="PROSITE" id="PS50893">
    <property type="entry name" value="ABC_TRANSPORTER_2"/>
    <property type="match status" value="1"/>
</dbReference>
<dbReference type="InterPro" id="IPR011527">
    <property type="entry name" value="ABC1_TM_dom"/>
</dbReference>
<feature type="domain" description="ABC transporter" evidence="12">
    <location>
        <begin position="422"/>
        <end position="677"/>
    </location>
</feature>
<evidence type="ECO:0000256" key="4">
    <source>
        <dbReference type="ARBA" id="ARBA00022692"/>
    </source>
</evidence>
<dbReference type="SMART" id="SM00382">
    <property type="entry name" value="AAA"/>
    <property type="match status" value="1"/>
</dbReference>
<accession>F8STX2</accession>
<dbReference type="Pfam" id="PF00005">
    <property type="entry name" value="ABC_tran"/>
    <property type="match status" value="1"/>
</dbReference>
<keyword evidence="8 11" id="KW-0472">Membrane</keyword>
<feature type="region of interest" description="Disordered" evidence="10">
    <location>
        <begin position="686"/>
        <end position="712"/>
    </location>
</feature>
<dbReference type="GO" id="GO:0016887">
    <property type="term" value="F:ATP hydrolysis activity"/>
    <property type="evidence" value="ECO:0007669"/>
    <property type="project" value="InterPro"/>
</dbReference>
<feature type="transmembrane region" description="Helical" evidence="11">
    <location>
        <begin position="103"/>
        <end position="124"/>
    </location>
</feature>
<dbReference type="InterPro" id="IPR036640">
    <property type="entry name" value="ABC1_TM_sf"/>
</dbReference>
<dbReference type="InterPro" id="IPR017871">
    <property type="entry name" value="ABC_transporter-like_CS"/>
</dbReference>
<dbReference type="Gene3D" id="3.40.50.300">
    <property type="entry name" value="P-loop containing nucleotide triphosphate hydrolases"/>
    <property type="match status" value="1"/>
</dbReference>
<dbReference type="SUPFAM" id="SSF52540">
    <property type="entry name" value="P-loop containing nucleoside triphosphate hydrolases"/>
    <property type="match status" value="1"/>
</dbReference>
<dbReference type="Gene3D" id="1.20.1560.10">
    <property type="entry name" value="ABC transporter type 1, transmembrane domain"/>
    <property type="match status" value="1"/>
</dbReference>
<evidence type="ECO:0000256" key="5">
    <source>
        <dbReference type="ARBA" id="ARBA00022741"/>
    </source>
</evidence>
<dbReference type="GO" id="GO:0005524">
    <property type="term" value="F:ATP binding"/>
    <property type="evidence" value="ECO:0007669"/>
    <property type="project" value="UniProtKB-KW"/>
</dbReference>
<keyword evidence="7 11" id="KW-1133">Transmembrane helix</keyword>
<evidence type="ECO:0000256" key="6">
    <source>
        <dbReference type="ARBA" id="ARBA00022840"/>
    </source>
</evidence>
<dbReference type="InterPro" id="IPR039421">
    <property type="entry name" value="Type_1_exporter"/>
</dbReference>
<feature type="transmembrane region" description="Helical" evidence="11">
    <location>
        <begin position="215"/>
        <end position="233"/>
    </location>
</feature>
<dbReference type="PROSITE" id="PS00211">
    <property type="entry name" value="ABC_TRANSPORTER_1"/>
    <property type="match status" value="1"/>
</dbReference>
<proteinExistence type="inferred from homology"/>
<dbReference type="CDD" id="cd18550">
    <property type="entry name" value="ABC_6TM_exporter_like"/>
    <property type="match status" value="1"/>
</dbReference>